<protein>
    <submittedName>
        <fullName evidence="1">Uncharacterized protein</fullName>
    </submittedName>
</protein>
<keyword evidence="2" id="KW-1185">Reference proteome</keyword>
<sequence>MQDLLQTLSHTLPAMDEKFTTHELILKMAQENQRAYIEALYA</sequence>
<proteinExistence type="predicted"/>
<comment type="caution">
    <text evidence="1">The sequence shown here is derived from an EMBL/GenBank/DDBJ whole genome shotgun (WGS) entry which is preliminary data.</text>
</comment>
<dbReference type="AlphaFoldDB" id="A0A562S745"/>
<organism evidence="1 2">
    <name type="scientific">Desulfobotulus alkaliphilus</name>
    <dbReference type="NCBI Taxonomy" id="622671"/>
    <lineage>
        <taxon>Bacteria</taxon>
        <taxon>Pseudomonadati</taxon>
        <taxon>Thermodesulfobacteriota</taxon>
        <taxon>Desulfobacteria</taxon>
        <taxon>Desulfobacterales</taxon>
        <taxon>Desulfobacteraceae</taxon>
        <taxon>Desulfobotulus</taxon>
    </lineage>
</organism>
<accession>A0A562S745</accession>
<evidence type="ECO:0000313" key="2">
    <source>
        <dbReference type="Proteomes" id="UP000318307"/>
    </source>
</evidence>
<dbReference type="Proteomes" id="UP000318307">
    <property type="component" value="Unassembled WGS sequence"/>
</dbReference>
<evidence type="ECO:0000313" key="1">
    <source>
        <dbReference type="EMBL" id="TWI77207.1"/>
    </source>
</evidence>
<reference evidence="1 2" key="1">
    <citation type="submission" date="2019-07" db="EMBL/GenBank/DDBJ databases">
        <title>Genome sequencing of 100 strains of the haloalkaliphilic chemolithoautotrophic sulfur-oxidizing bacterium Thioalkalivibrio.</title>
        <authorList>
            <person name="Muyzer G."/>
        </authorList>
    </citation>
    <scope>NUCLEOTIDE SEQUENCE [LARGE SCALE GENOMIC DNA]</scope>
    <source>
        <strain evidence="1 2">ASO4-4</strain>
    </source>
</reference>
<dbReference type="RefSeq" id="WP_281282263.1">
    <property type="nucleotide sequence ID" value="NZ_VLLC01000001.1"/>
</dbReference>
<dbReference type="EMBL" id="VLLC01000001">
    <property type="protein sequence ID" value="TWI77207.1"/>
    <property type="molecule type" value="Genomic_DNA"/>
</dbReference>
<gene>
    <name evidence="1" type="ORF">LZ24_00007</name>
</gene>
<name>A0A562S745_9BACT</name>